<evidence type="ECO:0000256" key="6">
    <source>
        <dbReference type="PIRNR" id="PIRNR000077"/>
    </source>
</evidence>
<dbReference type="InterPro" id="IPR017937">
    <property type="entry name" value="Thioredoxin_CS"/>
</dbReference>
<keyword evidence="5 7" id="KW-0676">Redox-active center</keyword>
<dbReference type="Gene3D" id="3.40.30.10">
    <property type="entry name" value="Glutaredoxin"/>
    <property type="match status" value="1"/>
</dbReference>
<accession>H1DCU9</accession>
<keyword evidence="3" id="KW-0249">Electron transport</keyword>
<feature type="disulfide bond" description="Redox-active" evidence="7">
    <location>
        <begin position="23"/>
        <end position="26"/>
    </location>
</feature>
<comment type="similarity">
    <text evidence="1 6">Belongs to the thioredoxin family.</text>
</comment>
<evidence type="ECO:0000313" key="9">
    <source>
        <dbReference type="EMBL" id="EHP51154.1"/>
    </source>
</evidence>
<dbReference type="InterPro" id="IPR036249">
    <property type="entry name" value="Thioredoxin-like_sf"/>
</dbReference>
<keyword evidence="2" id="KW-0813">Transport</keyword>
<dbReference type="GeneID" id="98067824"/>
<dbReference type="GO" id="GO:0005829">
    <property type="term" value="C:cytosol"/>
    <property type="evidence" value="ECO:0007669"/>
    <property type="project" value="TreeGrafter"/>
</dbReference>
<dbReference type="PRINTS" id="PR00421">
    <property type="entry name" value="THIOREDOXIN"/>
</dbReference>
<dbReference type="PROSITE" id="PS51352">
    <property type="entry name" value="THIOREDOXIN_2"/>
    <property type="match status" value="1"/>
</dbReference>
<dbReference type="PATRIC" id="fig|742817.3.peg.160"/>
<dbReference type="PROSITE" id="PS00194">
    <property type="entry name" value="THIOREDOXIN_1"/>
    <property type="match status" value="1"/>
</dbReference>
<dbReference type="RefSeq" id="WP_009135310.1">
    <property type="nucleotide sequence ID" value="NZ_JH594596.1"/>
</dbReference>
<evidence type="ECO:0000256" key="3">
    <source>
        <dbReference type="ARBA" id="ARBA00022982"/>
    </source>
</evidence>
<evidence type="ECO:0000256" key="7">
    <source>
        <dbReference type="PIRSR" id="PIRSR000077-4"/>
    </source>
</evidence>
<evidence type="ECO:0000259" key="8">
    <source>
        <dbReference type="PROSITE" id="PS51352"/>
    </source>
</evidence>
<dbReference type="InterPro" id="IPR005746">
    <property type="entry name" value="Thioredoxin"/>
</dbReference>
<feature type="domain" description="Thioredoxin" evidence="8">
    <location>
        <begin position="1"/>
        <end position="100"/>
    </location>
</feature>
<keyword evidence="10" id="KW-1185">Reference proteome</keyword>
<evidence type="ECO:0000256" key="1">
    <source>
        <dbReference type="ARBA" id="ARBA00008987"/>
    </source>
</evidence>
<protein>
    <recommendedName>
        <fullName evidence="6">Thioredoxin</fullName>
    </recommendedName>
</protein>
<dbReference type="STRING" id="742817.HMPREF9449_00156"/>
<keyword evidence="4 7" id="KW-1015">Disulfide bond</keyword>
<name>H1DCU9_9BACT</name>
<gene>
    <name evidence="9" type="ORF">HMPREF9449_00156</name>
</gene>
<dbReference type="Pfam" id="PF00085">
    <property type="entry name" value="Thioredoxin"/>
    <property type="match status" value="1"/>
</dbReference>
<dbReference type="EMBL" id="ADMC01000001">
    <property type="protein sequence ID" value="EHP51154.1"/>
    <property type="molecule type" value="Genomic_DNA"/>
</dbReference>
<evidence type="ECO:0000313" key="10">
    <source>
        <dbReference type="Proteomes" id="UP000004892"/>
    </source>
</evidence>
<dbReference type="CDD" id="cd02947">
    <property type="entry name" value="TRX_family"/>
    <property type="match status" value="1"/>
</dbReference>
<dbReference type="GO" id="GO:0015035">
    <property type="term" value="F:protein-disulfide reductase activity"/>
    <property type="evidence" value="ECO:0007669"/>
    <property type="project" value="InterPro"/>
</dbReference>
<dbReference type="PANTHER" id="PTHR45663:SF11">
    <property type="entry name" value="GEO12009P1"/>
    <property type="match status" value="1"/>
</dbReference>
<dbReference type="eggNOG" id="COG0526">
    <property type="taxonomic scope" value="Bacteria"/>
</dbReference>
<organism evidence="9 10">
    <name type="scientific">Odoribacter laneus YIT 12061</name>
    <dbReference type="NCBI Taxonomy" id="742817"/>
    <lineage>
        <taxon>Bacteria</taxon>
        <taxon>Pseudomonadati</taxon>
        <taxon>Bacteroidota</taxon>
        <taxon>Bacteroidia</taxon>
        <taxon>Bacteroidales</taxon>
        <taxon>Odoribacteraceae</taxon>
        <taxon>Odoribacter</taxon>
    </lineage>
</organism>
<dbReference type="PIRSF" id="PIRSF000077">
    <property type="entry name" value="Thioredoxin"/>
    <property type="match status" value="1"/>
</dbReference>
<reference evidence="9 10" key="1">
    <citation type="submission" date="2012-01" db="EMBL/GenBank/DDBJ databases">
        <title>The Genome Sequence of Odoribacter laneus YIT 12061.</title>
        <authorList>
            <consortium name="The Broad Institute Genome Sequencing Platform"/>
            <person name="Earl A."/>
            <person name="Ward D."/>
            <person name="Feldgarden M."/>
            <person name="Gevers D."/>
            <person name="Morotomi M."/>
            <person name="Young S.K."/>
            <person name="Zeng Q."/>
            <person name="Gargeya S."/>
            <person name="Fitzgerald M."/>
            <person name="Haas B."/>
            <person name="Abouelleil A."/>
            <person name="Alvarado L."/>
            <person name="Arachchi H.M."/>
            <person name="Berlin A."/>
            <person name="Chapman S.B."/>
            <person name="Gearin G."/>
            <person name="Goldberg J."/>
            <person name="Griggs A."/>
            <person name="Gujja S."/>
            <person name="Hansen M."/>
            <person name="Heiman D."/>
            <person name="Howarth C."/>
            <person name="Larimer J."/>
            <person name="Lui A."/>
            <person name="MacDonald P.J.P."/>
            <person name="McCowen C."/>
            <person name="Montmayeur A."/>
            <person name="Murphy C."/>
            <person name="Neiman D."/>
            <person name="Pearson M."/>
            <person name="Priest M."/>
            <person name="Roberts A."/>
            <person name="Saif S."/>
            <person name="Shea T."/>
            <person name="Sisk P."/>
            <person name="Stolte C."/>
            <person name="Sykes S."/>
            <person name="Wortman J."/>
            <person name="Nusbaum C."/>
            <person name="Birren B."/>
        </authorList>
    </citation>
    <scope>NUCLEOTIDE SEQUENCE [LARGE SCALE GENOMIC DNA]</scope>
    <source>
        <strain evidence="9 10">YIT 12061</strain>
    </source>
</reference>
<dbReference type="SUPFAM" id="SSF52833">
    <property type="entry name" value="Thioredoxin-like"/>
    <property type="match status" value="1"/>
</dbReference>
<evidence type="ECO:0000256" key="5">
    <source>
        <dbReference type="ARBA" id="ARBA00023284"/>
    </source>
</evidence>
<dbReference type="InterPro" id="IPR013766">
    <property type="entry name" value="Thioredoxin_domain"/>
</dbReference>
<dbReference type="PANTHER" id="PTHR45663">
    <property type="entry name" value="GEO12009P1"/>
    <property type="match status" value="1"/>
</dbReference>
<dbReference type="GO" id="GO:0045454">
    <property type="term" value="P:cell redox homeostasis"/>
    <property type="evidence" value="ECO:0007669"/>
    <property type="project" value="TreeGrafter"/>
</dbReference>
<sequence>MVRLNGILKGDKLVLVEFFATWCPHCQKMRPILDRVEKENKEYLQVERFDIDAPENEKLLNYYRIQSVPTFLLFYQGDQVWRQSGEMSEEQLEEKVEKYR</sequence>
<comment type="caution">
    <text evidence="9">The sequence shown here is derived from an EMBL/GenBank/DDBJ whole genome shotgun (WGS) entry which is preliminary data.</text>
</comment>
<evidence type="ECO:0000256" key="2">
    <source>
        <dbReference type="ARBA" id="ARBA00022448"/>
    </source>
</evidence>
<dbReference type="Proteomes" id="UP000004892">
    <property type="component" value="Unassembled WGS sequence"/>
</dbReference>
<dbReference type="AlphaFoldDB" id="H1DCU9"/>
<proteinExistence type="inferred from homology"/>
<dbReference type="HOGENOM" id="CLU_090389_10_4_10"/>
<evidence type="ECO:0000256" key="4">
    <source>
        <dbReference type="ARBA" id="ARBA00023157"/>
    </source>
</evidence>